<dbReference type="Proteomes" id="UP000807769">
    <property type="component" value="Unassembled WGS sequence"/>
</dbReference>
<reference evidence="1" key="1">
    <citation type="journal article" date="2020" name="New Phytol.">
        <title>Comparative genomics reveals dynamic genome evolution in host specialist ectomycorrhizal fungi.</title>
        <authorList>
            <person name="Lofgren L.A."/>
            <person name="Nguyen N.H."/>
            <person name="Vilgalys R."/>
            <person name="Ruytinx J."/>
            <person name="Liao H.L."/>
            <person name="Branco S."/>
            <person name="Kuo A."/>
            <person name="LaButti K."/>
            <person name="Lipzen A."/>
            <person name="Andreopoulos W."/>
            <person name="Pangilinan J."/>
            <person name="Riley R."/>
            <person name="Hundley H."/>
            <person name="Na H."/>
            <person name="Barry K."/>
            <person name="Grigoriev I.V."/>
            <person name="Stajich J.E."/>
            <person name="Kennedy P.G."/>
        </authorList>
    </citation>
    <scope>NUCLEOTIDE SEQUENCE</scope>
    <source>
        <strain evidence="1">MN1</strain>
    </source>
</reference>
<dbReference type="OrthoDB" id="2105912at2759"/>
<gene>
    <name evidence="1" type="ORF">BJ212DRAFT_1278490</name>
</gene>
<keyword evidence="2" id="KW-1185">Reference proteome</keyword>
<dbReference type="RefSeq" id="XP_041189655.1">
    <property type="nucleotide sequence ID" value="XM_041331435.1"/>
</dbReference>
<evidence type="ECO:0000313" key="1">
    <source>
        <dbReference type="EMBL" id="KAG1810875.1"/>
    </source>
</evidence>
<proteinExistence type="predicted"/>
<organism evidence="1 2">
    <name type="scientific">Suillus subaureus</name>
    <dbReference type="NCBI Taxonomy" id="48587"/>
    <lineage>
        <taxon>Eukaryota</taxon>
        <taxon>Fungi</taxon>
        <taxon>Dikarya</taxon>
        <taxon>Basidiomycota</taxon>
        <taxon>Agaricomycotina</taxon>
        <taxon>Agaricomycetes</taxon>
        <taxon>Agaricomycetidae</taxon>
        <taxon>Boletales</taxon>
        <taxon>Suillineae</taxon>
        <taxon>Suillaceae</taxon>
        <taxon>Suillus</taxon>
    </lineage>
</organism>
<comment type="caution">
    <text evidence="1">The sequence shown here is derived from an EMBL/GenBank/DDBJ whole genome shotgun (WGS) entry which is preliminary data.</text>
</comment>
<name>A0A9P7JAE8_9AGAM</name>
<accession>A0A9P7JAE8</accession>
<sequence length="144" mass="15720">VIISCFGLDMFHQTQSISLSTLMFSISETVRSHLNTLMNISVFLGQITGTSVGTDVFVGYGWCADSVLFMVMYVFQLAVLILRGSHCPWNCWFGYEGGLEVWKILPSKQSQLVANDDPENAECGHLAVVCSKKGGTKGGAEELC</sequence>
<dbReference type="EMBL" id="JABBWG010000031">
    <property type="protein sequence ID" value="KAG1810875.1"/>
    <property type="molecule type" value="Genomic_DNA"/>
</dbReference>
<feature type="non-terminal residue" evidence="1">
    <location>
        <position position="1"/>
    </location>
</feature>
<evidence type="ECO:0000313" key="2">
    <source>
        <dbReference type="Proteomes" id="UP000807769"/>
    </source>
</evidence>
<protein>
    <submittedName>
        <fullName evidence="1">Uncharacterized protein</fullName>
    </submittedName>
</protein>
<dbReference type="GeneID" id="64625452"/>
<dbReference type="AlphaFoldDB" id="A0A9P7JAE8"/>